<evidence type="ECO:0000256" key="10">
    <source>
        <dbReference type="ARBA" id="ARBA00022695"/>
    </source>
</evidence>
<dbReference type="GO" id="GO:0005524">
    <property type="term" value="F:ATP binding"/>
    <property type="evidence" value="ECO:0007669"/>
    <property type="project" value="UniProtKB-KW"/>
</dbReference>
<dbReference type="PANTHER" id="PTHR12039:SF21">
    <property type="entry name" value="NICOTINAMIDE_NICOTINIC ACID MONONUCLEOTIDE ADENYLYLTRANSFERASE 1"/>
    <property type="match status" value="1"/>
</dbReference>
<feature type="transmembrane region" description="Helical" evidence="22">
    <location>
        <begin position="20"/>
        <end position="42"/>
    </location>
</feature>
<dbReference type="EC" id="2.7.7.1" evidence="20"/>
<evidence type="ECO:0000256" key="14">
    <source>
        <dbReference type="ARBA" id="ARBA00022842"/>
    </source>
</evidence>
<dbReference type="EC" id="2.7.7.18" evidence="20"/>
<keyword evidence="10 20" id="KW-0548">Nucleotidyltransferase</keyword>
<dbReference type="InterPro" id="IPR005248">
    <property type="entry name" value="NadD/NMNAT"/>
</dbReference>
<evidence type="ECO:0000256" key="2">
    <source>
        <dbReference type="ARBA" id="ARBA00001947"/>
    </source>
</evidence>
<sequence>MWVTDITASYFRIVKSHYLLLMFLILLLDFISNPEAIGLNLWPPVRAMEKRTERTEVVLLATGSFNPVTVMHLRLFELARDHLHETGKYKVVKGIISPVGDAYKKKGLLEASHRLAMAELATKNTDWVEVDAWECSQTEWVETVRVMRHHQQKLEAECQESPEKVAHRKGHKRKRDRSCQDVPDLNCSNRKVVPQIRLLCGADVLESMSVPNLWKDEDVLEIISRFGVVCISRLGNDIRKFIYESDILWKHKNNIHLVEEWISNDISSTKIRRALRRGQSVRYLVPDAALEYIEKHELYNEQSEEKNAGLSLEPFKRNCFSNPS</sequence>
<dbReference type="Pfam" id="PF01467">
    <property type="entry name" value="CTP_transf_like"/>
    <property type="match status" value="1"/>
</dbReference>
<dbReference type="InterPro" id="IPR045094">
    <property type="entry name" value="NMNAT_euk"/>
</dbReference>
<comment type="subunit">
    <text evidence="19">Homohexamer. Interacts with ADPRT/PARP1.</text>
</comment>
<protein>
    <recommendedName>
        <fullName evidence="20">Nicotinamide-nucleotide adenylyltransferase</fullName>
        <ecNumber evidence="20">2.7.7.1</ecNumber>
        <ecNumber evidence="20">2.7.7.18</ecNumber>
    </recommendedName>
</protein>
<keyword evidence="13 20" id="KW-0067">ATP-binding</keyword>
<dbReference type="AlphaFoldDB" id="A0AAD1TD76"/>
<dbReference type="Gene3D" id="3.40.50.620">
    <property type="entry name" value="HUPs"/>
    <property type="match status" value="1"/>
</dbReference>
<evidence type="ECO:0000256" key="21">
    <source>
        <dbReference type="SAM" id="MobiDB-lite"/>
    </source>
</evidence>
<evidence type="ECO:0000256" key="17">
    <source>
        <dbReference type="ARBA" id="ARBA00048514"/>
    </source>
</evidence>
<proteinExistence type="inferred from homology"/>
<reference evidence="24" key="1">
    <citation type="submission" date="2022-03" db="EMBL/GenBank/DDBJ databases">
        <authorList>
            <person name="Alioto T."/>
            <person name="Alioto T."/>
            <person name="Gomez Garrido J."/>
        </authorList>
    </citation>
    <scope>NUCLEOTIDE SEQUENCE</scope>
</reference>
<evidence type="ECO:0000259" key="23">
    <source>
        <dbReference type="Pfam" id="PF01467"/>
    </source>
</evidence>
<dbReference type="CDD" id="cd09286">
    <property type="entry name" value="NMNAT_Eukarya"/>
    <property type="match status" value="1"/>
</dbReference>
<evidence type="ECO:0000256" key="13">
    <source>
        <dbReference type="ARBA" id="ARBA00022840"/>
    </source>
</evidence>
<evidence type="ECO:0000313" key="24">
    <source>
        <dbReference type="EMBL" id="CAH2320589.1"/>
    </source>
</evidence>
<evidence type="ECO:0000256" key="20">
    <source>
        <dbReference type="RuleBase" id="RU362021"/>
    </source>
</evidence>
<accession>A0AAD1TD76</accession>
<evidence type="ECO:0000256" key="8">
    <source>
        <dbReference type="ARBA" id="ARBA00022642"/>
    </source>
</evidence>
<dbReference type="PANTHER" id="PTHR12039">
    <property type="entry name" value="NICOTINAMIDE MONONUCLEOTIDE ADENYLYLTRANSFERASE"/>
    <property type="match status" value="1"/>
</dbReference>
<evidence type="ECO:0000256" key="11">
    <source>
        <dbReference type="ARBA" id="ARBA00022741"/>
    </source>
</evidence>
<evidence type="ECO:0000256" key="18">
    <source>
        <dbReference type="ARBA" id="ARBA00048969"/>
    </source>
</evidence>
<keyword evidence="7" id="KW-0597">Phosphoprotein</keyword>
<comment type="cofactor">
    <cofactor evidence="2">
        <name>Zn(2+)</name>
        <dbReference type="ChEBI" id="CHEBI:29105"/>
    </cofactor>
</comment>
<comment type="pathway">
    <text evidence="5">Cofactor biosynthesis; NAD(+) biosynthesis; deamido-NAD(+) from nicotinate D-ribonucleotide: step 1/1.</text>
</comment>
<evidence type="ECO:0000256" key="1">
    <source>
        <dbReference type="ARBA" id="ARBA00001946"/>
    </source>
</evidence>
<evidence type="ECO:0000256" key="4">
    <source>
        <dbReference type="ARBA" id="ARBA00004658"/>
    </source>
</evidence>
<keyword evidence="22" id="KW-0812">Transmembrane</keyword>
<comment type="catalytic activity">
    <reaction evidence="17">
        <text>nicotinate beta-D-ribonucleotide + ATP + H(+) = deamido-NAD(+) + diphosphate</text>
        <dbReference type="Rhea" id="RHEA:22860"/>
        <dbReference type="ChEBI" id="CHEBI:15378"/>
        <dbReference type="ChEBI" id="CHEBI:30616"/>
        <dbReference type="ChEBI" id="CHEBI:33019"/>
        <dbReference type="ChEBI" id="CHEBI:57502"/>
        <dbReference type="ChEBI" id="CHEBI:58437"/>
        <dbReference type="EC" id="2.7.7.18"/>
    </reaction>
    <physiologicalReaction direction="left-to-right" evidence="17">
        <dbReference type="Rhea" id="RHEA:22861"/>
    </physiologicalReaction>
    <physiologicalReaction direction="right-to-left" evidence="17">
        <dbReference type="Rhea" id="RHEA:22862"/>
    </physiologicalReaction>
</comment>
<feature type="region of interest" description="Disordered" evidence="21">
    <location>
        <begin position="159"/>
        <end position="180"/>
    </location>
</feature>
<gene>
    <name evidence="24" type="ORF">PECUL_23A007483</name>
</gene>
<keyword evidence="9 20" id="KW-0808">Transferase</keyword>
<comment type="subcellular location">
    <subcellularLocation>
        <location evidence="3">Nucleus</location>
    </subcellularLocation>
</comment>
<evidence type="ECO:0000256" key="6">
    <source>
        <dbReference type="ARBA" id="ARBA00007064"/>
    </source>
</evidence>
<dbReference type="InterPro" id="IPR051182">
    <property type="entry name" value="Euk_NMN_adenylyltrnsfrase"/>
</dbReference>
<keyword evidence="22" id="KW-0472">Membrane</keyword>
<comment type="pathway">
    <text evidence="4 20">Cofactor biosynthesis; NAD(+) biosynthesis; NAD(+) from nicotinamide D-ribonucleotide: step 1/1.</text>
</comment>
<keyword evidence="14" id="KW-0460">Magnesium</keyword>
<dbReference type="EMBL" id="OW240921">
    <property type="protein sequence ID" value="CAH2320589.1"/>
    <property type="molecule type" value="Genomic_DNA"/>
</dbReference>
<evidence type="ECO:0000313" key="25">
    <source>
        <dbReference type="Proteomes" id="UP001295444"/>
    </source>
</evidence>
<comment type="cofactor">
    <cofactor evidence="1">
        <name>Mg(2+)</name>
        <dbReference type="ChEBI" id="CHEBI:18420"/>
    </cofactor>
</comment>
<dbReference type="Proteomes" id="UP001295444">
    <property type="component" value="Chromosome 10"/>
</dbReference>
<evidence type="ECO:0000256" key="12">
    <source>
        <dbReference type="ARBA" id="ARBA00022833"/>
    </source>
</evidence>
<dbReference type="GO" id="GO:0000309">
    <property type="term" value="F:nicotinamide-nucleotide adenylyltransferase activity"/>
    <property type="evidence" value="ECO:0007669"/>
    <property type="project" value="UniProtKB-EC"/>
</dbReference>
<dbReference type="GO" id="GO:0009435">
    <property type="term" value="P:NAD+ biosynthetic process"/>
    <property type="evidence" value="ECO:0007669"/>
    <property type="project" value="InterPro"/>
</dbReference>
<keyword evidence="15 20" id="KW-0520">NAD</keyword>
<keyword evidence="22" id="KW-1133">Transmembrane helix</keyword>
<dbReference type="GO" id="GO:0005634">
    <property type="term" value="C:nucleus"/>
    <property type="evidence" value="ECO:0007669"/>
    <property type="project" value="UniProtKB-SubCell"/>
</dbReference>
<organism evidence="24 25">
    <name type="scientific">Pelobates cultripes</name>
    <name type="common">Western spadefoot toad</name>
    <dbReference type="NCBI Taxonomy" id="61616"/>
    <lineage>
        <taxon>Eukaryota</taxon>
        <taxon>Metazoa</taxon>
        <taxon>Chordata</taxon>
        <taxon>Craniata</taxon>
        <taxon>Vertebrata</taxon>
        <taxon>Euteleostomi</taxon>
        <taxon>Amphibia</taxon>
        <taxon>Batrachia</taxon>
        <taxon>Anura</taxon>
        <taxon>Pelobatoidea</taxon>
        <taxon>Pelobatidae</taxon>
        <taxon>Pelobates</taxon>
    </lineage>
</organism>
<keyword evidence="12" id="KW-0862">Zinc</keyword>
<evidence type="ECO:0000256" key="15">
    <source>
        <dbReference type="ARBA" id="ARBA00023027"/>
    </source>
</evidence>
<name>A0AAD1TD76_PELCU</name>
<feature type="domain" description="Cytidyltransferase-like" evidence="23">
    <location>
        <begin position="60"/>
        <end position="273"/>
    </location>
</feature>
<evidence type="ECO:0000256" key="3">
    <source>
        <dbReference type="ARBA" id="ARBA00004123"/>
    </source>
</evidence>
<evidence type="ECO:0000256" key="9">
    <source>
        <dbReference type="ARBA" id="ARBA00022679"/>
    </source>
</evidence>
<dbReference type="FunFam" id="3.40.50.620:FF:000101">
    <property type="entry name" value="Nicotinamide-nucleotide adenylyltransferase"/>
    <property type="match status" value="1"/>
</dbReference>
<feature type="compositionally biased region" description="Basic residues" evidence="21">
    <location>
        <begin position="166"/>
        <end position="176"/>
    </location>
</feature>
<keyword evidence="16" id="KW-0539">Nucleus</keyword>
<dbReference type="SUPFAM" id="SSF52374">
    <property type="entry name" value="Nucleotidylyl transferase"/>
    <property type="match status" value="1"/>
</dbReference>
<evidence type="ECO:0000256" key="22">
    <source>
        <dbReference type="SAM" id="Phobius"/>
    </source>
</evidence>
<evidence type="ECO:0000256" key="19">
    <source>
        <dbReference type="ARBA" id="ARBA00064648"/>
    </source>
</evidence>
<comment type="catalytic activity">
    <reaction evidence="18">
        <text>beta-nicotinamide D-ribonucleotide + ATP + H(+) = diphosphate + NAD(+)</text>
        <dbReference type="Rhea" id="RHEA:21360"/>
        <dbReference type="ChEBI" id="CHEBI:14649"/>
        <dbReference type="ChEBI" id="CHEBI:15378"/>
        <dbReference type="ChEBI" id="CHEBI:30616"/>
        <dbReference type="ChEBI" id="CHEBI:33019"/>
        <dbReference type="ChEBI" id="CHEBI:57540"/>
        <dbReference type="EC" id="2.7.7.1"/>
    </reaction>
    <physiologicalReaction direction="left-to-right" evidence="18">
        <dbReference type="Rhea" id="RHEA:21361"/>
    </physiologicalReaction>
    <physiologicalReaction direction="right-to-left" evidence="18">
        <dbReference type="Rhea" id="RHEA:21362"/>
    </physiologicalReaction>
</comment>
<dbReference type="GO" id="GO:0004515">
    <property type="term" value="F:nicotinate-nucleotide adenylyltransferase activity"/>
    <property type="evidence" value="ECO:0007669"/>
    <property type="project" value="UniProtKB-EC"/>
</dbReference>
<keyword evidence="8 20" id="KW-0662">Pyridine nucleotide biosynthesis</keyword>
<comment type="similarity">
    <text evidence="6 20">Belongs to the eukaryotic NMN adenylyltransferase family.</text>
</comment>
<evidence type="ECO:0000256" key="7">
    <source>
        <dbReference type="ARBA" id="ARBA00022553"/>
    </source>
</evidence>
<keyword evidence="25" id="KW-1185">Reference proteome</keyword>
<keyword evidence="11 20" id="KW-0547">Nucleotide-binding</keyword>
<dbReference type="NCBIfam" id="TIGR00482">
    <property type="entry name" value="nicotinate (nicotinamide) nucleotide adenylyltransferase"/>
    <property type="match status" value="1"/>
</dbReference>
<dbReference type="InterPro" id="IPR014729">
    <property type="entry name" value="Rossmann-like_a/b/a_fold"/>
</dbReference>
<dbReference type="InterPro" id="IPR004821">
    <property type="entry name" value="Cyt_trans-like"/>
</dbReference>
<evidence type="ECO:0000256" key="5">
    <source>
        <dbReference type="ARBA" id="ARBA00005019"/>
    </source>
</evidence>
<evidence type="ECO:0000256" key="16">
    <source>
        <dbReference type="ARBA" id="ARBA00023242"/>
    </source>
</evidence>